<keyword evidence="1" id="KW-0378">Hydrolase</keyword>
<organism evidence="1 2">
    <name type="scientific">Fusarium keratoplasticum</name>
    <dbReference type="NCBI Taxonomy" id="1328300"/>
    <lineage>
        <taxon>Eukaryota</taxon>
        <taxon>Fungi</taxon>
        <taxon>Dikarya</taxon>
        <taxon>Ascomycota</taxon>
        <taxon>Pezizomycotina</taxon>
        <taxon>Sordariomycetes</taxon>
        <taxon>Hypocreomycetidae</taxon>
        <taxon>Hypocreales</taxon>
        <taxon>Nectriaceae</taxon>
        <taxon>Fusarium</taxon>
        <taxon>Fusarium solani species complex</taxon>
    </lineage>
</organism>
<comment type="caution">
    <text evidence="1">The sequence shown here is derived from an EMBL/GenBank/DDBJ whole genome shotgun (WGS) entry which is preliminary data.</text>
</comment>
<reference evidence="1" key="1">
    <citation type="submission" date="2022-06" db="EMBL/GenBank/DDBJ databases">
        <title>Fusarium solani species complex genomes reveal bases of compartmentalisation and animal pathogenesis.</title>
        <authorList>
            <person name="Tsai I.J."/>
        </authorList>
    </citation>
    <scope>NUCLEOTIDE SEQUENCE</scope>
    <source>
        <strain evidence="1">Fu6.1</strain>
    </source>
</reference>
<sequence>MKLSIFVSAITLVTSALAGAVELPAGVPRSVDEFREKHQYTPPSKRSHRKVFTIRASKNDHDDVSSEFYKGLKRANKGGTLHLTKGHTYVIGKPLDLTWLDNVHVHLDGEIKFTNDTGYWQKNSFTHPFQNSIMFWKWGGKNIKIYGNGVLNGNGQRWWNEFAGKEILDKTNQYLRPILFYAENATGLDIQGIHFKDSPCWTNFVVTSKDISFKDVICTAHSNNATSLPKNTDFFDSLNVEHLTVERAWVDIGDDCFSPKSNASDVYVNTMYCNGTHGQSIGSLGQYKGEKSFVKDVVIENVWMLNGQHGARLKTWAGPDVGYGFIDNVTFRNFWGGNNEYTAFIDSCYFNIDEATCAKYPSQMNITNILFENFTGYSSGKYGDAIARLTCSSNPNAVCENIKFKNFDIKTPCGGKPVVICDGVSDIGMDCVSATSKEAKAALANKCTAPAASGDKEAYFKSSERDWDDKYEAKIGTATKIIKFGSEFILKIATSTTSWPLDLASMEAFGNSFLSTKTSATAVVRLAKACPKLRRIELQATTKVSEDALLALFENYPALTYLEQSGISRGNDITGTSLNALRENPEWAPKLRTLILGEKDNKKEFIKAIRALGKERQAMTITLVSRSEEKKWGDWELVTMKQNYKKGRKHGDVYDDDHFDPFYSRYNRFW</sequence>
<name>A0ACC0QLY0_9HYPO</name>
<dbReference type="EMBL" id="CM046511">
    <property type="protein sequence ID" value="KAI8657255.1"/>
    <property type="molecule type" value="Genomic_DNA"/>
</dbReference>
<protein>
    <submittedName>
        <fullName evidence="1">Glycoside hydrolase family 28</fullName>
    </submittedName>
</protein>
<proteinExistence type="predicted"/>
<evidence type="ECO:0000313" key="1">
    <source>
        <dbReference type="EMBL" id="KAI8657255.1"/>
    </source>
</evidence>
<dbReference type="Proteomes" id="UP001065298">
    <property type="component" value="Chromosome 9"/>
</dbReference>
<accession>A0ACC0QLY0</accession>
<evidence type="ECO:0000313" key="2">
    <source>
        <dbReference type="Proteomes" id="UP001065298"/>
    </source>
</evidence>
<keyword evidence="2" id="KW-1185">Reference proteome</keyword>
<gene>
    <name evidence="1" type="ORF">NCS57_01103500</name>
</gene>